<evidence type="ECO:0000256" key="4">
    <source>
        <dbReference type="ARBA" id="ARBA00022723"/>
    </source>
</evidence>
<evidence type="ECO:0000313" key="13">
    <source>
        <dbReference type="EMBL" id="NIK74530.1"/>
    </source>
</evidence>
<evidence type="ECO:0000256" key="9">
    <source>
        <dbReference type="ARBA" id="ARBA00023285"/>
    </source>
</evidence>
<dbReference type="SUPFAM" id="SSF56796">
    <property type="entry name" value="Dehydroquinate synthase-like"/>
    <property type="match status" value="1"/>
</dbReference>
<dbReference type="RefSeq" id="WP_166920384.1">
    <property type="nucleotide sequence ID" value="NZ_JAASRN010000003.1"/>
</dbReference>
<name>A0A846MT98_9BACT</name>
<comment type="cofactor">
    <cofactor evidence="1">
        <name>NAD(+)</name>
        <dbReference type="ChEBI" id="CHEBI:57540"/>
    </cofactor>
</comment>
<dbReference type="PANTHER" id="PTHR43622:SF1">
    <property type="entry name" value="3-DEHYDROQUINATE SYNTHASE"/>
    <property type="match status" value="1"/>
</dbReference>
<dbReference type="InterPro" id="IPR030960">
    <property type="entry name" value="DHQS/DOIS_N"/>
</dbReference>
<dbReference type="Pfam" id="PF01761">
    <property type="entry name" value="DHQ_synthase"/>
    <property type="match status" value="1"/>
</dbReference>
<keyword evidence="8 13" id="KW-0456">Lyase</keyword>
<dbReference type="PANTHER" id="PTHR43622">
    <property type="entry name" value="3-DEHYDROQUINATE SYNTHASE"/>
    <property type="match status" value="1"/>
</dbReference>
<dbReference type="Proteomes" id="UP000537126">
    <property type="component" value="Unassembled WGS sequence"/>
</dbReference>
<dbReference type="EC" id="4.2.3.4" evidence="10"/>
<dbReference type="InterPro" id="IPR030963">
    <property type="entry name" value="DHQ_synth_fam"/>
</dbReference>
<dbReference type="GO" id="GO:0000166">
    <property type="term" value="F:nucleotide binding"/>
    <property type="evidence" value="ECO:0007669"/>
    <property type="project" value="UniProtKB-KW"/>
</dbReference>
<keyword evidence="5" id="KW-0547">Nucleotide-binding</keyword>
<dbReference type="Gene3D" id="1.20.1090.10">
    <property type="entry name" value="Dehydroquinate synthase-like - alpha domain"/>
    <property type="match status" value="1"/>
</dbReference>
<dbReference type="EMBL" id="JAASRN010000003">
    <property type="protein sequence ID" value="NIK74530.1"/>
    <property type="molecule type" value="Genomic_DNA"/>
</dbReference>
<reference evidence="13 14" key="1">
    <citation type="submission" date="2020-03" db="EMBL/GenBank/DDBJ databases">
        <title>Genomic Encyclopedia of Type Strains, Phase IV (KMG-IV): sequencing the most valuable type-strain genomes for metagenomic binning, comparative biology and taxonomic classification.</title>
        <authorList>
            <person name="Goeker M."/>
        </authorList>
    </citation>
    <scope>NUCLEOTIDE SEQUENCE [LARGE SCALE GENOMIC DNA]</scope>
    <source>
        <strain evidence="13 14">DSM 5718</strain>
    </source>
</reference>
<sequence>MNPLDLPLPYPVVVEDDISGSLSFFLSRQIYSQLFVLCDENTQRYCYPLLQEALPPHTLLCVPAGEEHKNLDTCREIWAQLTTHAADRSALLLNLGGGVLCDMGGFCAATYKRGIRFVHCPTTLLSQLDASIGGKVGIDFMDLKNHIGVFQNPIAVFIGSIFLNTLPQKEIIAGFAEHIKHLLIADADEWHKQLQANSLKATPDVIARSLGIKSAIVAADPHEKGLRKALNFGHTIGHAIESYCLQSHSPLLHGEAVALGIKAEAYISLQRQYITPQEYQQLATFIDTHYPKVLFSSKDIKAITQLCTQDKKNEGGKILCTLLGKIGHALVNEEVSGEEIEEAIQQVAINQIHSL</sequence>
<comment type="caution">
    <text evidence="13">The sequence shown here is derived from an EMBL/GenBank/DDBJ whole genome shotgun (WGS) entry which is preliminary data.</text>
</comment>
<keyword evidence="7" id="KW-0520">NAD</keyword>
<keyword evidence="4" id="KW-0479">Metal-binding</keyword>
<keyword evidence="14" id="KW-1185">Reference proteome</keyword>
<gene>
    <name evidence="13" type="ORF">FHS56_002055</name>
</gene>
<dbReference type="GO" id="GO:0003856">
    <property type="term" value="F:3-dehydroquinate synthase activity"/>
    <property type="evidence" value="ECO:0007669"/>
    <property type="project" value="UniProtKB-UniRule"/>
</dbReference>
<dbReference type="NCBIfam" id="TIGR01357">
    <property type="entry name" value="aroB"/>
    <property type="match status" value="1"/>
</dbReference>
<evidence type="ECO:0000259" key="11">
    <source>
        <dbReference type="Pfam" id="PF01761"/>
    </source>
</evidence>
<dbReference type="GO" id="GO:0005737">
    <property type="term" value="C:cytoplasm"/>
    <property type="evidence" value="ECO:0007669"/>
    <property type="project" value="InterPro"/>
</dbReference>
<comment type="cofactor">
    <cofactor evidence="2">
        <name>Co(2+)</name>
        <dbReference type="ChEBI" id="CHEBI:48828"/>
    </cofactor>
</comment>
<dbReference type="GO" id="GO:0046872">
    <property type="term" value="F:metal ion binding"/>
    <property type="evidence" value="ECO:0007669"/>
    <property type="project" value="UniProtKB-KW"/>
</dbReference>
<evidence type="ECO:0000256" key="1">
    <source>
        <dbReference type="ARBA" id="ARBA00001911"/>
    </source>
</evidence>
<dbReference type="Gene3D" id="3.40.50.1970">
    <property type="match status" value="1"/>
</dbReference>
<evidence type="ECO:0000256" key="2">
    <source>
        <dbReference type="ARBA" id="ARBA00001941"/>
    </source>
</evidence>
<dbReference type="GO" id="GO:0009073">
    <property type="term" value="P:aromatic amino acid family biosynthetic process"/>
    <property type="evidence" value="ECO:0007669"/>
    <property type="project" value="InterPro"/>
</dbReference>
<feature type="domain" description="3-dehydroquinate synthase N-terminal" evidence="11">
    <location>
        <begin position="61"/>
        <end position="172"/>
    </location>
</feature>
<protein>
    <recommendedName>
        <fullName evidence="10">3-dehydroquinate synthase</fullName>
        <ecNumber evidence="10">4.2.3.4</ecNumber>
    </recommendedName>
</protein>
<evidence type="ECO:0000256" key="3">
    <source>
        <dbReference type="ARBA" id="ARBA00003485"/>
    </source>
</evidence>
<dbReference type="InterPro" id="IPR056179">
    <property type="entry name" value="DHQS_C"/>
</dbReference>
<evidence type="ECO:0000256" key="6">
    <source>
        <dbReference type="ARBA" id="ARBA00022833"/>
    </source>
</evidence>
<evidence type="ECO:0000313" key="14">
    <source>
        <dbReference type="Proteomes" id="UP000537126"/>
    </source>
</evidence>
<dbReference type="InterPro" id="IPR050071">
    <property type="entry name" value="Dehydroquinate_synthase"/>
</dbReference>
<dbReference type="PIRSF" id="PIRSF001455">
    <property type="entry name" value="DHQ_synth"/>
    <property type="match status" value="1"/>
</dbReference>
<organism evidence="13 14">
    <name type="scientific">Thermonema lapsum</name>
    <dbReference type="NCBI Taxonomy" id="28195"/>
    <lineage>
        <taxon>Bacteria</taxon>
        <taxon>Pseudomonadati</taxon>
        <taxon>Bacteroidota</taxon>
        <taxon>Cytophagia</taxon>
        <taxon>Cytophagales</taxon>
        <taxon>Thermonemataceae</taxon>
        <taxon>Thermonema</taxon>
    </lineage>
</organism>
<dbReference type="CDD" id="cd08195">
    <property type="entry name" value="DHQS"/>
    <property type="match status" value="1"/>
</dbReference>
<evidence type="ECO:0000256" key="5">
    <source>
        <dbReference type="ARBA" id="ARBA00022741"/>
    </source>
</evidence>
<evidence type="ECO:0000259" key="12">
    <source>
        <dbReference type="Pfam" id="PF24621"/>
    </source>
</evidence>
<keyword evidence="9" id="KW-0170">Cobalt</keyword>
<feature type="domain" description="3-dehydroquinate synthase C-terminal" evidence="12">
    <location>
        <begin position="174"/>
        <end position="313"/>
    </location>
</feature>
<comment type="function">
    <text evidence="3">Catalyzes the conversion of 3-deoxy-D-arabino-heptulosonate 7-phosphate (DAHP) to dehydroquinate (DHQ).</text>
</comment>
<dbReference type="Pfam" id="PF24621">
    <property type="entry name" value="DHQS_C"/>
    <property type="match status" value="1"/>
</dbReference>
<evidence type="ECO:0000256" key="10">
    <source>
        <dbReference type="NCBIfam" id="TIGR01357"/>
    </source>
</evidence>
<evidence type="ECO:0000256" key="7">
    <source>
        <dbReference type="ARBA" id="ARBA00023027"/>
    </source>
</evidence>
<proteinExistence type="predicted"/>
<dbReference type="GO" id="GO:0009423">
    <property type="term" value="P:chorismate biosynthetic process"/>
    <property type="evidence" value="ECO:0007669"/>
    <property type="project" value="UniProtKB-UniRule"/>
</dbReference>
<dbReference type="AlphaFoldDB" id="A0A846MT98"/>
<keyword evidence="6" id="KW-0862">Zinc</keyword>
<accession>A0A846MT98</accession>
<dbReference type="InterPro" id="IPR016037">
    <property type="entry name" value="DHQ_synth_AroB"/>
</dbReference>
<evidence type="ECO:0000256" key="8">
    <source>
        <dbReference type="ARBA" id="ARBA00023239"/>
    </source>
</evidence>